<evidence type="ECO:0000256" key="9">
    <source>
        <dbReference type="ARBA" id="ARBA00023180"/>
    </source>
</evidence>
<name>A0A553NPH5_TIGCA</name>
<evidence type="ECO:0000313" key="14">
    <source>
        <dbReference type="EMBL" id="TRY67334.1"/>
    </source>
</evidence>
<dbReference type="PROSITE" id="PS50011">
    <property type="entry name" value="PROTEIN_KINASE_DOM"/>
    <property type="match status" value="1"/>
</dbReference>
<keyword evidence="3 11" id="KW-0732">Signal</keyword>
<dbReference type="GO" id="GO:0007169">
    <property type="term" value="P:cell surface receptor protein tyrosine kinase signaling pathway"/>
    <property type="evidence" value="ECO:0007669"/>
    <property type="project" value="TreeGrafter"/>
</dbReference>
<evidence type="ECO:0000256" key="5">
    <source>
        <dbReference type="ARBA" id="ARBA00022840"/>
    </source>
</evidence>
<dbReference type="SMART" id="SM00469">
    <property type="entry name" value="WIF"/>
    <property type="match status" value="1"/>
</dbReference>
<organism evidence="14 15">
    <name type="scientific">Tigriopus californicus</name>
    <name type="common">Marine copepod</name>
    <dbReference type="NCBI Taxonomy" id="6832"/>
    <lineage>
        <taxon>Eukaryota</taxon>
        <taxon>Metazoa</taxon>
        <taxon>Ecdysozoa</taxon>
        <taxon>Arthropoda</taxon>
        <taxon>Crustacea</taxon>
        <taxon>Multicrustacea</taxon>
        <taxon>Hexanauplia</taxon>
        <taxon>Copepoda</taxon>
        <taxon>Harpacticoida</taxon>
        <taxon>Harpacticidae</taxon>
        <taxon>Tigriopus</taxon>
    </lineage>
</organism>
<protein>
    <recommendedName>
        <fullName evidence="16">Protein kinase domain-containing protein</fullName>
    </recommendedName>
</protein>
<keyword evidence="4" id="KW-0547">Nucleotide-binding</keyword>
<evidence type="ECO:0000256" key="3">
    <source>
        <dbReference type="ARBA" id="ARBA00022729"/>
    </source>
</evidence>
<evidence type="ECO:0000259" key="13">
    <source>
        <dbReference type="PROSITE" id="PS50814"/>
    </source>
</evidence>
<dbReference type="Pfam" id="PF07714">
    <property type="entry name" value="PK_Tyr_Ser-Thr"/>
    <property type="match status" value="1"/>
</dbReference>
<evidence type="ECO:0000256" key="7">
    <source>
        <dbReference type="ARBA" id="ARBA00023136"/>
    </source>
</evidence>
<feature type="transmembrane region" description="Helical" evidence="10">
    <location>
        <begin position="178"/>
        <end position="203"/>
    </location>
</feature>
<dbReference type="Gene3D" id="3.30.200.20">
    <property type="entry name" value="Phosphorylase Kinase, domain 1"/>
    <property type="match status" value="1"/>
</dbReference>
<comment type="subcellular location">
    <subcellularLocation>
        <location evidence="1">Cell membrane</location>
        <topology evidence="1">Single-pass membrane protein</topology>
    </subcellularLocation>
</comment>
<dbReference type="InterPro" id="IPR038677">
    <property type="entry name" value="WIF_sf"/>
</dbReference>
<dbReference type="GO" id="GO:0005886">
    <property type="term" value="C:plasma membrane"/>
    <property type="evidence" value="ECO:0007669"/>
    <property type="project" value="UniProtKB-SubCell"/>
</dbReference>
<dbReference type="InterPro" id="IPR008266">
    <property type="entry name" value="Tyr_kinase_AS"/>
</dbReference>
<dbReference type="InterPro" id="IPR011009">
    <property type="entry name" value="Kinase-like_dom_sf"/>
</dbReference>
<proteinExistence type="predicted"/>
<dbReference type="GO" id="GO:0043235">
    <property type="term" value="C:receptor complex"/>
    <property type="evidence" value="ECO:0007669"/>
    <property type="project" value="TreeGrafter"/>
</dbReference>
<dbReference type="EMBL" id="VCGU01000011">
    <property type="protein sequence ID" value="TRY67334.1"/>
    <property type="molecule type" value="Genomic_DNA"/>
</dbReference>
<evidence type="ECO:0000259" key="12">
    <source>
        <dbReference type="PROSITE" id="PS50011"/>
    </source>
</evidence>
<evidence type="ECO:0000256" key="10">
    <source>
        <dbReference type="SAM" id="Phobius"/>
    </source>
</evidence>
<dbReference type="AlphaFoldDB" id="A0A553NPH5"/>
<feature type="chain" id="PRO_5022094201" description="Protein kinase domain-containing protein" evidence="11">
    <location>
        <begin position="21"/>
        <end position="614"/>
    </location>
</feature>
<reference evidence="14 15" key="1">
    <citation type="journal article" date="2018" name="Nat. Ecol. Evol.">
        <title>Genomic signatures of mitonuclear coevolution across populations of Tigriopus californicus.</title>
        <authorList>
            <person name="Barreto F.S."/>
            <person name="Watson E.T."/>
            <person name="Lima T.G."/>
            <person name="Willett C.S."/>
            <person name="Edmands S."/>
            <person name="Li W."/>
            <person name="Burton R.S."/>
        </authorList>
    </citation>
    <scope>NUCLEOTIDE SEQUENCE [LARGE SCALE GENOMIC DNA]</scope>
    <source>
        <strain evidence="14 15">San Diego</strain>
    </source>
</reference>
<dbReference type="PROSITE" id="PS00109">
    <property type="entry name" value="PROTEIN_KINASE_TYR"/>
    <property type="match status" value="1"/>
</dbReference>
<gene>
    <name evidence="14" type="ORF">TCAL_03435</name>
</gene>
<dbReference type="InterPro" id="IPR050122">
    <property type="entry name" value="RTK"/>
</dbReference>
<dbReference type="SUPFAM" id="SSF56112">
    <property type="entry name" value="Protein kinase-like (PK-like)"/>
    <property type="match status" value="1"/>
</dbReference>
<dbReference type="Gene3D" id="2.60.40.2170">
    <property type="entry name" value="Wnt, WIF domain"/>
    <property type="match status" value="1"/>
</dbReference>
<dbReference type="InterPro" id="IPR000719">
    <property type="entry name" value="Prot_kinase_dom"/>
</dbReference>
<keyword evidence="5" id="KW-0067">ATP-binding</keyword>
<dbReference type="GO" id="GO:0005524">
    <property type="term" value="F:ATP binding"/>
    <property type="evidence" value="ECO:0007669"/>
    <property type="project" value="UniProtKB-KW"/>
</dbReference>
<dbReference type="GO" id="GO:0004672">
    <property type="term" value="F:protein kinase activity"/>
    <property type="evidence" value="ECO:0007669"/>
    <property type="project" value="InterPro"/>
</dbReference>
<dbReference type="PROSITE" id="PS50814">
    <property type="entry name" value="WIF"/>
    <property type="match status" value="1"/>
</dbReference>
<feature type="domain" description="Protein kinase" evidence="12">
    <location>
        <begin position="345"/>
        <end position="614"/>
    </location>
</feature>
<evidence type="ECO:0000256" key="8">
    <source>
        <dbReference type="ARBA" id="ARBA00023170"/>
    </source>
</evidence>
<keyword evidence="6 10" id="KW-1133">Transmembrane helix</keyword>
<keyword evidence="8" id="KW-0675">Receptor</keyword>
<evidence type="ECO:0008006" key="16">
    <source>
        <dbReference type="Google" id="ProtNLM"/>
    </source>
</evidence>
<dbReference type="InterPro" id="IPR003306">
    <property type="entry name" value="WIF"/>
</dbReference>
<dbReference type="STRING" id="6832.A0A553NPH5"/>
<dbReference type="PRINTS" id="PR00109">
    <property type="entry name" value="TYRKINASE"/>
</dbReference>
<dbReference type="Gene3D" id="1.10.510.10">
    <property type="entry name" value="Transferase(Phosphotransferase) domain 1"/>
    <property type="match status" value="1"/>
</dbReference>
<dbReference type="OrthoDB" id="535945at2759"/>
<keyword evidence="7 10" id="KW-0472">Membrane</keyword>
<comment type="caution">
    <text evidence="14">The sequence shown here is derived from an EMBL/GenBank/DDBJ whole genome shotgun (WGS) entry which is preliminary data.</text>
</comment>
<evidence type="ECO:0000256" key="4">
    <source>
        <dbReference type="ARBA" id="ARBA00022741"/>
    </source>
</evidence>
<feature type="domain" description="WIF" evidence="13">
    <location>
        <begin position="24"/>
        <end position="153"/>
    </location>
</feature>
<dbReference type="GO" id="GO:0010976">
    <property type="term" value="P:positive regulation of neuron projection development"/>
    <property type="evidence" value="ECO:0007669"/>
    <property type="project" value="TreeGrafter"/>
</dbReference>
<keyword evidence="2 10" id="KW-0812">Transmembrane</keyword>
<dbReference type="PANTHER" id="PTHR24416:SF349">
    <property type="entry name" value="TYROSINE-PROTEIN KINASE RYK"/>
    <property type="match status" value="1"/>
</dbReference>
<dbReference type="PANTHER" id="PTHR24416">
    <property type="entry name" value="TYROSINE-PROTEIN KINASE RECEPTOR"/>
    <property type="match status" value="1"/>
</dbReference>
<dbReference type="GO" id="GO:0007409">
    <property type="term" value="P:axonogenesis"/>
    <property type="evidence" value="ECO:0007669"/>
    <property type="project" value="TreeGrafter"/>
</dbReference>
<dbReference type="InterPro" id="IPR001245">
    <property type="entry name" value="Ser-Thr/Tyr_kinase_cat_dom"/>
</dbReference>
<evidence type="ECO:0000256" key="2">
    <source>
        <dbReference type="ARBA" id="ARBA00022692"/>
    </source>
</evidence>
<keyword evidence="9" id="KW-0325">Glycoprotein</keyword>
<evidence type="ECO:0000313" key="15">
    <source>
        <dbReference type="Proteomes" id="UP000318571"/>
    </source>
</evidence>
<dbReference type="GO" id="GO:0051897">
    <property type="term" value="P:positive regulation of phosphatidylinositol 3-kinase/protein kinase B signal transduction"/>
    <property type="evidence" value="ECO:0007669"/>
    <property type="project" value="TreeGrafter"/>
</dbReference>
<dbReference type="Pfam" id="PF02019">
    <property type="entry name" value="WIF"/>
    <property type="match status" value="1"/>
</dbReference>
<dbReference type="Proteomes" id="UP000318571">
    <property type="component" value="Chromosome 4"/>
</dbReference>
<keyword evidence="15" id="KW-1185">Reference proteome</keyword>
<sequence>MSLWPALIGLLFVLIPPLEAGLSLSIPPWEVAQLLGSSRELSLVRHGRFHWSAIRFTIQLAENKDKLFLAWQASDQIEYAIKITTSDPVALPQPHLNISHRGLVPTRPSTWRVSLPCSHRKSALITLNLEIGLSGSSLESGAQTIVLTRTKQCQRSSPGSQGEVFSQMIEPDRTPPHIVFASVVLAALLLALMLALIIVGLHIRAGRYIKARQGKSLALHDMALNQYQPVGQGEEPLSHHPPVHHLLPGPIPNPNSQMMSAHLDRPPSQMSYPHGSHAVPPPVLLSGVGGSMDLMSDAESRVTEWVNSQQRRSMPHQSLPPFEEMYDPKEPEEVMAMLEIDRLRLRLGQLLQEGTFGRVYQGTLLTADAEPEIDVVVKTVVAGSSASQCALLIKEGVALQGIANNHVHTLIATTFDGTSPMLVYPYLCHGNLKKFLNSNNQTGLSTHQVVSLGLQMLRAVQHLHKRKIIHKDIATRNCVLGENLNLRLGDSALSRDLFPSDYHCLGDNENRPLKWMPIEAIVQKKYSRASDAWSFGVFMWELMTRAQQPFSDIDPFEMESYLIEGYRLHQPMNCPDQLYSALTSCWSGIPEKRASVHHLYSHLQSLQTQLQQFV</sequence>
<accession>A0A553NPH5</accession>
<evidence type="ECO:0000256" key="1">
    <source>
        <dbReference type="ARBA" id="ARBA00004162"/>
    </source>
</evidence>
<evidence type="ECO:0000256" key="6">
    <source>
        <dbReference type="ARBA" id="ARBA00022989"/>
    </source>
</evidence>
<evidence type="ECO:0000256" key="11">
    <source>
        <dbReference type="SAM" id="SignalP"/>
    </source>
</evidence>
<feature type="signal peptide" evidence="11">
    <location>
        <begin position="1"/>
        <end position="20"/>
    </location>
</feature>